<dbReference type="InterPro" id="IPR039417">
    <property type="entry name" value="Peptidase_C1A_papain-like"/>
</dbReference>
<dbReference type="EMBL" id="JAPFFM010000011">
    <property type="protein sequence ID" value="KAJ6733368.1"/>
    <property type="molecule type" value="Genomic_DNA"/>
</dbReference>
<dbReference type="Pfam" id="PF08246">
    <property type="entry name" value="Inhibitor_I29"/>
    <property type="match status" value="1"/>
</dbReference>
<evidence type="ECO:0000256" key="7">
    <source>
        <dbReference type="ARBA" id="ARBA00023180"/>
    </source>
</evidence>
<dbReference type="PANTHER" id="PTHR12411">
    <property type="entry name" value="CYSTEINE PROTEASE FAMILY C1-RELATED"/>
    <property type="match status" value="1"/>
</dbReference>
<keyword evidence="3" id="KW-0732">Signal</keyword>
<evidence type="ECO:0000256" key="6">
    <source>
        <dbReference type="ARBA" id="ARBA00023157"/>
    </source>
</evidence>
<name>A0A9Q0UNV9_9ROSI</name>
<keyword evidence="5" id="KW-0788">Thiol protease</keyword>
<dbReference type="GO" id="GO:0008234">
    <property type="term" value="F:cysteine-type peptidase activity"/>
    <property type="evidence" value="ECO:0007669"/>
    <property type="project" value="UniProtKB-KW"/>
</dbReference>
<evidence type="ECO:0000256" key="3">
    <source>
        <dbReference type="ARBA" id="ARBA00022729"/>
    </source>
</evidence>
<dbReference type="PROSITE" id="PS00639">
    <property type="entry name" value="THIOL_PROTEASE_HIS"/>
    <property type="match status" value="1"/>
</dbReference>
<feature type="domain" description="Peptidase C1A papain C-terminal" evidence="9">
    <location>
        <begin position="133"/>
        <end position="341"/>
    </location>
</feature>
<evidence type="ECO:0000259" key="10">
    <source>
        <dbReference type="SMART" id="SM00848"/>
    </source>
</evidence>
<dbReference type="InterPro" id="IPR013128">
    <property type="entry name" value="Peptidase_C1A"/>
</dbReference>
<evidence type="ECO:0000256" key="8">
    <source>
        <dbReference type="ARBA" id="ARBA00069575"/>
    </source>
</evidence>
<dbReference type="InterPro" id="IPR013201">
    <property type="entry name" value="Prot_inhib_I29"/>
</dbReference>
<dbReference type="AlphaFoldDB" id="A0A9Q0UNV9"/>
<protein>
    <recommendedName>
        <fullName evidence="8">Vignain</fullName>
    </recommendedName>
</protein>
<dbReference type="InterPro" id="IPR025661">
    <property type="entry name" value="Pept_asp_AS"/>
</dbReference>
<dbReference type="Gene3D" id="3.90.70.10">
    <property type="entry name" value="Cysteine proteinases"/>
    <property type="match status" value="1"/>
</dbReference>
<dbReference type="SUPFAM" id="SSF54001">
    <property type="entry name" value="Cysteine proteinases"/>
    <property type="match status" value="1"/>
</dbReference>
<dbReference type="InterPro" id="IPR000668">
    <property type="entry name" value="Peptidase_C1A_C"/>
</dbReference>
<dbReference type="InterPro" id="IPR025660">
    <property type="entry name" value="Pept_his_AS"/>
</dbReference>
<evidence type="ECO:0000313" key="11">
    <source>
        <dbReference type="EMBL" id="KAJ6733368.1"/>
    </source>
</evidence>
<keyword evidence="2" id="KW-0645">Protease</keyword>
<dbReference type="Pfam" id="PF00112">
    <property type="entry name" value="Peptidase_C1"/>
    <property type="match status" value="1"/>
</dbReference>
<dbReference type="InterPro" id="IPR038765">
    <property type="entry name" value="Papain-like_cys_pep_sf"/>
</dbReference>
<evidence type="ECO:0000313" key="12">
    <source>
        <dbReference type="Proteomes" id="UP001151752"/>
    </source>
</evidence>
<dbReference type="FunFam" id="3.90.70.10:FF:000023">
    <property type="entry name" value="Senescence-specific cysteine protease SAG39"/>
    <property type="match status" value="1"/>
</dbReference>
<dbReference type="Proteomes" id="UP001151752">
    <property type="component" value="Chromosome 7"/>
</dbReference>
<evidence type="ECO:0000259" key="9">
    <source>
        <dbReference type="SMART" id="SM00645"/>
    </source>
</evidence>
<dbReference type="SMART" id="SM00848">
    <property type="entry name" value="Inhibitor_I29"/>
    <property type="match status" value="1"/>
</dbReference>
<keyword evidence="6" id="KW-1015">Disulfide bond</keyword>
<keyword evidence="4" id="KW-0378">Hydrolase</keyword>
<proteinExistence type="inferred from homology"/>
<evidence type="ECO:0000256" key="5">
    <source>
        <dbReference type="ARBA" id="ARBA00022807"/>
    </source>
</evidence>
<keyword evidence="12" id="KW-1185">Reference proteome</keyword>
<dbReference type="CDD" id="cd02248">
    <property type="entry name" value="Peptidase_C1A"/>
    <property type="match status" value="1"/>
</dbReference>
<organism evidence="11 12">
    <name type="scientific">Salix koriyanagi</name>
    <dbReference type="NCBI Taxonomy" id="2511006"/>
    <lineage>
        <taxon>Eukaryota</taxon>
        <taxon>Viridiplantae</taxon>
        <taxon>Streptophyta</taxon>
        <taxon>Embryophyta</taxon>
        <taxon>Tracheophyta</taxon>
        <taxon>Spermatophyta</taxon>
        <taxon>Magnoliopsida</taxon>
        <taxon>eudicotyledons</taxon>
        <taxon>Gunneridae</taxon>
        <taxon>Pentapetalae</taxon>
        <taxon>rosids</taxon>
        <taxon>fabids</taxon>
        <taxon>Malpighiales</taxon>
        <taxon>Salicaceae</taxon>
        <taxon>Saliceae</taxon>
        <taxon>Salix</taxon>
    </lineage>
</organism>
<comment type="similarity">
    <text evidence="1">Belongs to the peptidase C1 family.</text>
</comment>
<dbReference type="PROSITE" id="PS00640">
    <property type="entry name" value="THIOL_PROTEASE_ASN"/>
    <property type="match status" value="1"/>
</dbReference>
<sequence length="342" mass="37729">MYMLLTPKASMRFTKKIQFVCLALVFILGAWPSKSIARTLLDGPVYERHEQWMSQYGRVYKDDSEKATRYTIFKENVARIDAFNNQTGKSYKLGVNQFADLTNEEFKASRNRFKGHMCSPQAGPFRYENVSAVPSTMDWRKEGAVTPVKDQGQCVAAMEGINQLTAGKLISLSEQELVDCDTKGENHGCNGGLMDEAFKFIIQNKGLTTEANYPYKGTEGTCNANKAASHAAKITGFEDVPANSEAALMKAVARQPVSVAIDAGGFDIQFYWSGIFTGSCDTQLDHGVTAVGYGVSDGYKYWLVKNSWGAQWGEEGYIRMQKDISAEEGLCGIAMQASYPTA</sequence>
<dbReference type="SMART" id="SM00645">
    <property type="entry name" value="Pept_C1"/>
    <property type="match status" value="1"/>
</dbReference>
<dbReference type="GO" id="GO:0006508">
    <property type="term" value="P:proteolysis"/>
    <property type="evidence" value="ECO:0007669"/>
    <property type="project" value="UniProtKB-KW"/>
</dbReference>
<reference evidence="11" key="2">
    <citation type="journal article" date="2023" name="Int. J. Mol. Sci.">
        <title>De Novo Assembly and Annotation of 11 Diverse Shrub Willow (Salix) Genomes Reveals Novel Gene Organization in Sex-Linked Regions.</title>
        <authorList>
            <person name="Hyden B."/>
            <person name="Feng K."/>
            <person name="Yates T.B."/>
            <person name="Jawdy S."/>
            <person name="Cereghino C."/>
            <person name="Smart L.B."/>
            <person name="Muchero W."/>
        </authorList>
    </citation>
    <scope>NUCLEOTIDE SEQUENCE</scope>
    <source>
        <tissue evidence="11">Shoot tip</tissue>
    </source>
</reference>
<keyword evidence="7" id="KW-0325">Glycoprotein</keyword>
<feature type="domain" description="Cathepsin propeptide inhibitor" evidence="10">
    <location>
        <begin position="49"/>
        <end position="106"/>
    </location>
</feature>
<comment type="caution">
    <text evidence="11">The sequence shown here is derived from an EMBL/GenBank/DDBJ whole genome shotgun (WGS) entry which is preliminary data.</text>
</comment>
<evidence type="ECO:0000256" key="4">
    <source>
        <dbReference type="ARBA" id="ARBA00022801"/>
    </source>
</evidence>
<evidence type="ECO:0000256" key="2">
    <source>
        <dbReference type="ARBA" id="ARBA00022670"/>
    </source>
</evidence>
<gene>
    <name evidence="11" type="ORF">OIU74_005175</name>
</gene>
<accession>A0A9Q0UNV9</accession>
<reference evidence="11" key="1">
    <citation type="submission" date="2022-11" db="EMBL/GenBank/DDBJ databases">
        <authorList>
            <person name="Hyden B.L."/>
            <person name="Feng K."/>
            <person name="Yates T."/>
            <person name="Jawdy S."/>
            <person name="Smart L.B."/>
            <person name="Muchero W."/>
        </authorList>
    </citation>
    <scope>NUCLEOTIDE SEQUENCE</scope>
    <source>
        <tissue evidence="11">Shoot tip</tissue>
    </source>
</reference>
<evidence type="ECO:0000256" key="1">
    <source>
        <dbReference type="ARBA" id="ARBA00008455"/>
    </source>
</evidence>